<gene>
    <name evidence="15" type="ORF">ACFOSU_05135</name>
</gene>
<evidence type="ECO:0000256" key="8">
    <source>
        <dbReference type="ARBA" id="ARBA00022777"/>
    </source>
</evidence>
<dbReference type="SUPFAM" id="SSF47384">
    <property type="entry name" value="Homodimeric domain of signal transducing histidine kinase"/>
    <property type="match status" value="1"/>
</dbReference>
<dbReference type="Gene3D" id="1.10.287.130">
    <property type="match status" value="1"/>
</dbReference>
<dbReference type="InterPro" id="IPR003661">
    <property type="entry name" value="HisK_dim/P_dom"/>
</dbReference>
<keyword evidence="4" id="KW-1003">Cell membrane</keyword>
<comment type="caution">
    <text evidence="15">The sequence shown here is derived from an EMBL/GenBank/DDBJ whole genome shotgun (WGS) entry which is preliminary data.</text>
</comment>
<feature type="transmembrane region" description="Helical" evidence="12">
    <location>
        <begin position="20"/>
        <end position="38"/>
    </location>
</feature>
<dbReference type="PROSITE" id="PS50885">
    <property type="entry name" value="HAMP"/>
    <property type="match status" value="1"/>
</dbReference>
<feature type="domain" description="Histidine kinase" evidence="13">
    <location>
        <begin position="269"/>
        <end position="473"/>
    </location>
</feature>
<dbReference type="Pfam" id="PF02518">
    <property type="entry name" value="HATPase_c"/>
    <property type="match status" value="1"/>
</dbReference>
<dbReference type="SMART" id="SM00387">
    <property type="entry name" value="HATPase_c"/>
    <property type="match status" value="1"/>
</dbReference>
<evidence type="ECO:0000256" key="7">
    <source>
        <dbReference type="ARBA" id="ARBA00022741"/>
    </source>
</evidence>
<dbReference type="Proteomes" id="UP001595462">
    <property type="component" value="Unassembled WGS sequence"/>
</dbReference>
<dbReference type="InterPro" id="IPR036890">
    <property type="entry name" value="HATPase_C_sf"/>
</dbReference>
<evidence type="ECO:0000256" key="11">
    <source>
        <dbReference type="SAM" id="MobiDB-lite"/>
    </source>
</evidence>
<dbReference type="SMART" id="SM00304">
    <property type="entry name" value="HAMP"/>
    <property type="match status" value="1"/>
</dbReference>
<dbReference type="Pfam" id="PF00672">
    <property type="entry name" value="HAMP"/>
    <property type="match status" value="1"/>
</dbReference>
<keyword evidence="6" id="KW-0808">Transferase</keyword>
<proteinExistence type="predicted"/>
<dbReference type="PANTHER" id="PTHR44936:SF10">
    <property type="entry name" value="SENSOR PROTEIN RSTB"/>
    <property type="match status" value="1"/>
</dbReference>
<keyword evidence="12" id="KW-0472">Membrane</keyword>
<accession>A0ABV7ENP0</accession>
<dbReference type="GO" id="GO:0016301">
    <property type="term" value="F:kinase activity"/>
    <property type="evidence" value="ECO:0007669"/>
    <property type="project" value="UniProtKB-KW"/>
</dbReference>
<dbReference type="PROSITE" id="PS50109">
    <property type="entry name" value="HIS_KIN"/>
    <property type="match status" value="1"/>
</dbReference>
<evidence type="ECO:0000256" key="9">
    <source>
        <dbReference type="ARBA" id="ARBA00022840"/>
    </source>
</evidence>
<evidence type="ECO:0000313" key="16">
    <source>
        <dbReference type="Proteomes" id="UP001595462"/>
    </source>
</evidence>
<keyword evidence="5" id="KW-0597">Phosphoprotein</keyword>
<keyword evidence="9" id="KW-0067">ATP-binding</keyword>
<evidence type="ECO:0000259" key="14">
    <source>
        <dbReference type="PROSITE" id="PS50885"/>
    </source>
</evidence>
<dbReference type="Gene3D" id="3.30.565.10">
    <property type="entry name" value="Histidine kinase-like ATPase, C-terminal domain"/>
    <property type="match status" value="1"/>
</dbReference>
<evidence type="ECO:0000256" key="2">
    <source>
        <dbReference type="ARBA" id="ARBA00004651"/>
    </source>
</evidence>
<dbReference type="CDD" id="cd00082">
    <property type="entry name" value="HisKA"/>
    <property type="match status" value="1"/>
</dbReference>
<evidence type="ECO:0000256" key="5">
    <source>
        <dbReference type="ARBA" id="ARBA00022553"/>
    </source>
</evidence>
<dbReference type="InterPro" id="IPR036097">
    <property type="entry name" value="HisK_dim/P_sf"/>
</dbReference>
<feature type="coiled-coil region" evidence="10">
    <location>
        <begin position="240"/>
        <end position="298"/>
    </location>
</feature>
<evidence type="ECO:0000259" key="13">
    <source>
        <dbReference type="PROSITE" id="PS50109"/>
    </source>
</evidence>
<evidence type="ECO:0000256" key="4">
    <source>
        <dbReference type="ARBA" id="ARBA00022475"/>
    </source>
</evidence>
<keyword evidence="12" id="KW-0812">Transmembrane</keyword>
<dbReference type="EC" id="2.7.13.3" evidence="3"/>
<dbReference type="PRINTS" id="PR00344">
    <property type="entry name" value="BCTRLSENSOR"/>
</dbReference>
<keyword evidence="10" id="KW-0175">Coiled coil</keyword>
<keyword evidence="7" id="KW-0547">Nucleotide-binding</keyword>
<dbReference type="InterPro" id="IPR003594">
    <property type="entry name" value="HATPase_dom"/>
</dbReference>
<keyword evidence="16" id="KW-1185">Reference proteome</keyword>
<evidence type="ECO:0000256" key="3">
    <source>
        <dbReference type="ARBA" id="ARBA00012438"/>
    </source>
</evidence>
<evidence type="ECO:0000256" key="6">
    <source>
        <dbReference type="ARBA" id="ARBA00022679"/>
    </source>
</evidence>
<dbReference type="CDD" id="cd06225">
    <property type="entry name" value="HAMP"/>
    <property type="match status" value="1"/>
</dbReference>
<feature type="region of interest" description="Disordered" evidence="11">
    <location>
        <begin position="413"/>
        <end position="434"/>
    </location>
</feature>
<dbReference type="EMBL" id="JBHRSS010000003">
    <property type="protein sequence ID" value="MFC3103272.1"/>
    <property type="molecule type" value="Genomic_DNA"/>
</dbReference>
<keyword evidence="8 15" id="KW-0418">Kinase</keyword>
<dbReference type="SUPFAM" id="SSF158472">
    <property type="entry name" value="HAMP domain-like"/>
    <property type="match status" value="1"/>
</dbReference>
<evidence type="ECO:0000256" key="10">
    <source>
        <dbReference type="SAM" id="Coils"/>
    </source>
</evidence>
<dbReference type="SUPFAM" id="SSF55874">
    <property type="entry name" value="ATPase domain of HSP90 chaperone/DNA topoisomerase II/histidine kinase"/>
    <property type="match status" value="1"/>
</dbReference>
<dbReference type="InterPro" id="IPR050980">
    <property type="entry name" value="2C_sensor_his_kinase"/>
</dbReference>
<dbReference type="Pfam" id="PF00512">
    <property type="entry name" value="HisKA"/>
    <property type="match status" value="1"/>
</dbReference>
<dbReference type="InterPro" id="IPR004358">
    <property type="entry name" value="Sig_transdc_His_kin-like_C"/>
</dbReference>
<dbReference type="InterPro" id="IPR005467">
    <property type="entry name" value="His_kinase_dom"/>
</dbReference>
<sequence>MSRRRTESLKSLIRRYQIALLLILTAAAGMGGLWSIFWQSGYQSSLRLNGLLVEAQAVRGDLYRQIKALDEVRDSASHDDYWQRLYRIDDHFYRMHGYADTAAEQATIARMEAAYGLLLAAMNRVVTNPTSAAATVSAIDQWSSGDFEQAYSQLTTQVAAQRDELADRLRLWNRMAPWLAWLPLVLGVAVVLWLNRRFVRDFLRPLERLVADTGELGRGQPAFRLQTRGVSEVQHLAHTLNDMAAELEDHRRALVERERQAALGALVPVIAHNIRNPLAGIRANAQMLDREASAAEIEETGADIIDAADRLERWLDALLSYLHPLRLTRESRSLDAIVDGATAALGGRLGACEVSVDRERSDAAVDADASLLEQALHGLLSNALEASPRGARIRVATGVADGQAELIIDDQGPGMAQLPDPQTSTPVPTTKRRGTGLGIPFAYKVIHAHDGQLDYSAGDGGGTRTRVRLPQSEPSGQI</sequence>
<organism evidence="15 16">
    <name type="scientific">Salinisphaera aquimarina</name>
    <dbReference type="NCBI Taxonomy" id="2094031"/>
    <lineage>
        <taxon>Bacteria</taxon>
        <taxon>Pseudomonadati</taxon>
        <taxon>Pseudomonadota</taxon>
        <taxon>Gammaproteobacteria</taxon>
        <taxon>Salinisphaerales</taxon>
        <taxon>Salinisphaeraceae</taxon>
        <taxon>Salinisphaera</taxon>
    </lineage>
</organism>
<dbReference type="Gene3D" id="6.10.340.10">
    <property type="match status" value="1"/>
</dbReference>
<keyword evidence="12" id="KW-1133">Transmembrane helix</keyword>
<feature type="transmembrane region" description="Helical" evidence="12">
    <location>
        <begin position="175"/>
        <end position="194"/>
    </location>
</feature>
<feature type="domain" description="HAMP" evidence="14">
    <location>
        <begin position="200"/>
        <end position="252"/>
    </location>
</feature>
<evidence type="ECO:0000313" key="15">
    <source>
        <dbReference type="EMBL" id="MFC3103272.1"/>
    </source>
</evidence>
<dbReference type="InterPro" id="IPR003660">
    <property type="entry name" value="HAMP_dom"/>
</dbReference>
<dbReference type="SMART" id="SM00388">
    <property type="entry name" value="HisKA"/>
    <property type="match status" value="1"/>
</dbReference>
<reference evidence="16" key="1">
    <citation type="journal article" date="2019" name="Int. J. Syst. Evol. Microbiol.">
        <title>The Global Catalogue of Microorganisms (GCM) 10K type strain sequencing project: providing services to taxonomists for standard genome sequencing and annotation.</title>
        <authorList>
            <consortium name="The Broad Institute Genomics Platform"/>
            <consortium name="The Broad Institute Genome Sequencing Center for Infectious Disease"/>
            <person name="Wu L."/>
            <person name="Ma J."/>
        </authorList>
    </citation>
    <scope>NUCLEOTIDE SEQUENCE [LARGE SCALE GENOMIC DNA]</scope>
    <source>
        <strain evidence="16">KCTC 52640</strain>
    </source>
</reference>
<dbReference type="PANTHER" id="PTHR44936">
    <property type="entry name" value="SENSOR PROTEIN CREC"/>
    <property type="match status" value="1"/>
</dbReference>
<dbReference type="CDD" id="cd00075">
    <property type="entry name" value="HATPase"/>
    <property type="match status" value="1"/>
</dbReference>
<feature type="region of interest" description="Disordered" evidence="11">
    <location>
        <begin position="454"/>
        <end position="478"/>
    </location>
</feature>
<dbReference type="RefSeq" id="WP_380687148.1">
    <property type="nucleotide sequence ID" value="NZ_JBHRSS010000003.1"/>
</dbReference>
<comment type="catalytic activity">
    <reaction evidence="1">
        <text>ATP + protein L-histidine = ADP + protein N-phospho-L-histidine.</text>
        <dbReference type="EC" id="2.7.13.3"/>
    </reaction>
</comment>
<evidence type="ECO:0000256" key="1">
    <source>
        <dbReference type="ARBA" id="ARBA00000085"/>
    </source>
</evidence>
<name>A0ABV7ENP0_9GAMM</name>
<protein>
    <recommendedName>
        <fullName evidence="3">histidine kinase</fullName>
        <ecNumber evidence="3">2.7.13.3</ecNumber>
    </recommendedName>
</protein>
<evidence type="ECO:0000256" key="12">
    <source>
        <dbReference type="SAM" id="Phobius"/>
    </source>
</evidence>
<comment type="subcellular location">
    <subcellularLocation>
        <location evidence="2">Cell membrane</location>
        <topology evidence="2">Multi-pass membrane protein</topology>
    </subcellularLocation>
</comment>